<evidence type="ECO:0000313" key="3">
    <source>
        <dbReference type="Proteomes" id="UP000748531"/>
    </source>
</evidence>
<organism evidence="2 3">
    <name type="scientific">Paragonimus heterotremus</name>
    <dbReference type="NCBI Taxonomy" id="100268"/>
    <lineage>
        <taxon>Eukaryota</taxon>
        <taxon>Metazoa</taxon>
        <taxon>Spiralia</taxon>
        <taxon>Lophotrochozoa</taxon>
        <taxon>Platyhelminthes</taxon>
        <taxon>Trematoda</taxon>
        <taxon>Digenea</taxon>
        <taxon>Plagiorchiida</taxon>
        <taxon>Troglotremata</taxon>
        <taxon>Troglotrematidae</taxon>
        <taxon>Paragonimus</taxon>
    </lineage>
</organism>
<protein>
    <submittedName>
        <fullName evidence="2">Uncharacterized protein</fullName>
    </submittedName>
</protein>
<gene>
    <name evidence="2" type="ORF">PHET_06392</name>
</gene>
<reference evidence="2" key="1">
    <citation type="submission" date="2019-05" db="EMBL/GenBank/DDBJ databases">
        <title>Annotation for the trematode Paragonimus heterotremus.</title>
        <authorList>
            <person name="Choi Y.-J."/>
        </authorList>
    </citation>
    <scope>NUCLEOTIDE SEQUENCE</scope>
    <source>
        <strain evidence="2">LC</strain>
    </source>
</reference>
<feature type="region of interest" description="Disordered" evidence="1">
    <location>
        <begin position="18"/>
        <end position="86"/>
    </location>
</feature>
<feature type="compositionally biased region" description="Polar residues" evidence="1">
    <location>
        <begin position="41"/>
        <end position="50"/>
    </location>
</feature>
<sequence length="86" mass="9922">ACIHEAESRLDLTEHYRTPYPRLPNVPPRTLAAQVHRTKGKQQSDMSGRVTTTTTTHVPRQTVRNIKDALPSYLRSYEQSRPKKPR</sequence>
<dbReference type="Proteomes" id="UP000748531">
    <property type="component" value="Unassembled WGS sequence"/>
</dbReference>
<evidence type="ECO:0000313" key="2">
    <source>
        <dbReference type="EMBL" id="KAF5400173.1"/>
    </source>
</evidence>
<comment type="caution">
    <text evidence="2">The sequence shown here is derived from an EMBL/GenBank/DDBJ whole genome shotgun (WGS) entry which is preliminary data.</text>
</comment>
<dbReference type="OrthoDB" id="275715at2759"/>
<evidence type="ECO:0000256" key="1">
    <source>
        <dbReference type="SAM" id="MobiDB-lite"/>
    </source>
</evidence>
<dbReference type="AlphaFoldDB" id="A0A8J4SK80"/>
<dbReference type="EMBL" id="LUCH01003407">
    <property type="protein sequence ID" value="KAF5400173.1"/>
    <property type="molecule type" value="Genomic_DNA"/>
</dbReference>
<keyword evidence="3" id="KW-1185">Reference proteome</keyword>
<feature type="non-terminal residue" evidence="2">
    <location>
        <position position="1"/>
    </location>
</feature>
<proteinExistence type="predicted"/>
<accession>A0A8J4SK80</accession>
<name>A0A8J4SK80_9TREM</name>